<dbReference type="RefSeq" id="WP_184540928.1">
    <property type="nucleotide sequence ID" value="NZ_JACHMP010000001.1"/>
</dbReference>
<proteinExistence type="predicted"/>
<reference evidence="3 4" key="1">
    <citation type="submission" date="2020-08" db="EMBL/GenBank/DDBJ databases">
        <title>Sequencing the genomes of 1000 actinobacteria strains.</title>
        <authorList>
            <person name="Klenk H.-P."/>
        </authorList>
    </citation>
    <scope>NUCLEOTIDE SEQUENCE [LARGE SCALE GENOMIC DNA]</scope>
    <source>
        <strain evidence="3 4">DSM 46887</strain>
    </source>
</reference>
<evidence type="ECO:0000313" key="4">
    <source>
        <dbReference type="Proteomes" id="UP000540685"/>
    </source>
</evidence>
<keyword evidence="4" id="KW-1185">Reference proteome</keyword>
<dbReference type="InterPro" id="IPR037523">
    <property type="entry name" value="VOC_core"/>
</dbReference>
<sequence length="156" mass="16474">MERPGEHAAGRRAFPVVHTRHVSATARFYERLGFVPHTRHPATGEPGFVGLRRGANEIAVSGANPPPDPVVRPGGGGDRPDLAVHPGDGGARMEMFVFVDALDAVVERLRADGVPVLREPAVMPWGERVAYVADPGGNRVAVASPAGDRTPPSRPA</sequence>
<dbReference type="GO" id="GO:0004462">
    <property type="term" value="F:lactoylglutathione lyase activity"/>
    <property type="evidence" value="ECO:0007669"/>
    <property type="project" value="UniProtKB-EC"/>
</dbReference>
<evidence type="ECO:0000256" key="1">
    <source>
        <dbReference type="SAM" id="MobiDB-lite"/>
    </source>
</evidence>
<dbReference type="Gene3D" id="3.10.180.10">
    <property type="entry name" value="2,3-Dihydroxybiphenyl 1,2-Dioxygenase, domain 1"/>
    <property type="match status" value="1"/>
</dbReference>
<comment type="caution">
    <text evidence="3">The sequence shown here is derived from an EMBL/GenBank/DDBJ whole genome shotgun (WGS) entry which is preliminary data.</text>
</comment>
<dbReference type="EMBL" id="JACHMP010000001">
    <property type="protein sequence ID" value="MBB5821908.1"/>
    <property type="molecule type" value="Genomic_DNA"/>
</dbReference>
<feature type="region of interest" description="Disordered" evidence="1">
    <location>
        <begin position="58"/>
        <end position="87"/>
    </location>
</feature>
<dbReference type="SUPFAM" id="SSF54593">
    <property type="entry name" value="Glyoxalase/Bleomycin resistance protein/Dihydroxybiphenyl dioxygenase"/>
    <property type="match status" value="1"/>
</dbReference>
<dbReference type="PROSITE" id="PS51819">
    <property type="entry name" value="VOC"/>
    <property type="match status" value="1"/>
</dbReference>
<feature type="domain" description="VOC" evidence="2">
    <location>
        <begin position="11"/>
        <end position="145"/>
    </location>
</feature>
<name>A0A7W9MIV2_9ACTN</name>
<evidence type="ECO:0000259" key="2">
    <source>
        <dbReference type="PROSITE" id="PS51819"/>
    </source>
</evidence>
<dbReference type="AlphaFoldDB" id="A0A7W9MIV2"/>
<organism evidence="3 4">
    <name type="scientific">Streptosporangium becharense</name>
    <dbReference type="NCBI Taxonomy" id="1816182"/>
    <lineage>
        <taxon>Bacteria</taxon>
        <taxon>Bacillati</taxon>
        <taxon>Actinomycetota</taxon>
        <taxon>Actinomycetes</taxon>
        <taxon>Streptosporangiales</taxon>
        <taxon>Streptosporangiaceae</taxon>
        <taxon>Streptosporangium</taxon>
    </lineage>
</organism>
<dbReference type="Proteomes" id="UP000540685">
    <property type="component" value="Unassembled WGS sequence"/>
</dbReference>
<dbReference type="InterPro" id="IPR004360">
    <property type="entry name" value="Glyas_Fos-R_dOase_dom"/>
</dbReference>
<keyword evidence="3" id="KW-0456">Lyase</keyword>
<evidence type="ECO:0000313" key="3">
    <source>
        <dbReference type="EMBL" id="MBB5821908.1"/>
    </source>
</evidence>
<dbReference type="Pfam" id="PF00903">
    <property type="entry name" value="Glyoxalase"/>
    <property type="match status" value="1"/>
</dbReference>
<gene>
    <name evidence="3" type="ORF">F4562_004970</name>
</gene>
<dbReference type="EC" id="4.4.1.5" evidence="3"/>
<dbReference type="InterPro" id="IPR029068">
    <property type="entry name" value="Glyas_Bleomycin-R_OHBP_Dase"/>
</dbReference>
<accession>A0A7W9MIV2</accession>
<protein>
    <submittedName>
        <fullName evidence="3">Lactoylglutathione lyase</fullName>
        <ecNumber evidence="3">4.4.1.5</ecNumber>
    </submittedName>
</protein>